<dbReference type="Proteomes" id="UP000008827">
    <property type="component" value="Chromosome 19"/>
</dbReference>
<reference evidence="1 2" key="1">
    <citation type="journal article" date="2010" name="Nature">
        <title>Genome sequence of the palaeopolyploid soybean.</title>
        <authorList>
            <person name="Schmutz J."/>
            <person name="Cannon S.B."/>
            <person name="Schlueter J."/>
            <person name="Ma J."/>
            <person name="Mitros T."/>
            <person name="Nelson W."/>
            <person name="Hyten D.L."/>
            <person name="Song Q."/>
            <person name="Thelen J.J."/>
            <person name="Cheng J."/>
            <person name="Xu D."/>
            <person name="Hellsten U."/>
            <person name="May G.D."/>
            <person name="Yu Y."/>
            <person name="Sakurai T."/>
            <person name="Umezawa T."/>
            <person name="Bhattacharyya M.K."/>
            <person name="Sandhu D."/>
            <person name="Valliyodan B."/>
            <person name="Lindquist E."/>
            <person name="Peto M."/>
            <person name="Grant D."/>
            <person name="Shu S."/>
            <person name="Goodstein D."/>
            <person name="Barry K."/>
            <person name="Futrell-Griggs M."/>
            <person name="Abernathy B."/>
            <person name="Du J."/>
            <person name="Tian Z."/>
            <person name="Zhu L."/>
            <person name="Gill N."/>
            <person name="Joshi T."/>
            <person name="Libault M."/>
            <person name="Sethuraman A."/>
            <person name="Zhang X.-C."/>
            <person name="Shinozaki K."/>
            <person name="Nguyen H.T."/>
            <person name="Wing R.A."/>
            <person name="Cregan P."/>
            <person name="Specht J."/>
            <person name="Grimwood J."/>
            <person name="Rokhsar D."/>
            <person name="Stacey G."/>
            <person name="Shoemaker R.C."/>
            <person name="Jackson S.A."/>
        </authorList>
    </citation>
    <scope>NUCLEOTIDE SEQUENCE [LARGE SCALE GENOMIC DNA]</scope>
    <source>
        <strain evidence="2">cv. Williams 82</strain>
        <tissue evidence="1">Callus</tissue>
    </source>
</reference>
<proteinExistence type="predicted"/>
<organism evidence="1">
    <name type="scientific">Glycine max</name>
    <name type="common">Soybean</name>
    <name type="synonym">Glycine hispida</name>
    <dbReference type="NCBI Taxonomy" id="3847"/>
    <lineage>
        <taxon>Eukaryota</taxon>
        <taxon>Viridiplantae</taxon>
        <taxon>Streptophyta</taxon>
        <taxon>Embryophyta</taxon>
        <taxon>Tracheophyta</taxon>
        <taxon>Spermatophyta</taxon>
        <taxon>Magnoliopsida</taxon>
        <taxon>eudicotyledons</taxon>
        <taxon>Gunneridae</taxon>
        <taxon>Pentapetalae</taxon>
        <taxon>rosids</taxon>
        <taxon>fabids</taxon>
        <taxon>Fabales</taxon>
        <taxon>Fabaceae</taxon>
        <taxon>Papilionoideae</taxon>
        <taxon>50 kb inversion clade</taxon>
        <taxon>NPAAA clade</taxon>
        <taxon>indigoferoid/millettioid clade</taxon>
        <taxon>Phaseoleae</taxon>
        <taxon>Glycine</taxon>
        <taxon>Glycine subgen. Soja</taxon>
    </lineage>
</organism>
<dbReference type="Gramene" id="KRG97130">
    <property type="protein sequence ID" value="KRG97130"/>
    <property type="gene ID" value="GLYMA_19G253400"/>
</dbReference>
<dbReference type="EMBL" id="CM000852">
    <property type="protein sequence ID" value="KRG97130.1"/>
    <property type="molecule type" value="Genomic_DNA"/>
</dbReference>
<protein>
    <submittedName>
        <fullName evidence="1 2">Uncharacterized protein</fullName>
    </submittedName>
</protein>
<evidence type="ECO:0000313" key="3">
    <source>
        <dbReference type="Proteomes" id="UP000008827"/>
    </source>
</evidence>
<evidence type="ECO:0000313" key="1">
    <source>
        <dbReference type="EMBL" id="KRG97130.1"/>
    </source>
</evidence>
<dbReference type="AlphaFoldDB" id="A0A0R0F3R7"/>
<accession>A0A0R0F3R7</accession>
<sequence length="69" mass="7894">MGTRINILLRAQRDRDGDHTPCPEENTINRKNTLSLISAARSWRGAVQSRHSGGGQWQVLLQWKHHHEA</sequence>
<dbReference type="InParanoid" id="A0A0R0F3R7"/>
<dbReference type="EnsemblPlants" id="KRG97130">
    <property type="protein sequence ID" value="KRG97130"/>
    <property type="gene ID" value="GLYMA_19G253400"/>
</dbReference>
<reference evidence="1" key="3">
    <citation type="submission" date="2018-07" db="EMBL/GenBank/DDBJ databases">
        <title>WGS assembly of Glycine max.</title>
        <authorList>
            <person name="Schmutz J."/>
            <person name="Cannon S."/>
            <person name="Schlueter J."/>
            <person name="Ma J."/>
            <person name="Mitros T."/>
            <person name="Nelson W."/>
            <person name="Hyten D."/>
            <person name="Song Q."/>
            <person name="Thelen J."/>
            <person name="Cheng J."/>
            <person name="Xu D."/>
            <person name="Hellsten U."/>
            <person name="May G."/>
            <person name="Yu Y."/>
            <person name="Sakurai T."/>
            <person name="Umezawa T."/>
            <person name="Bhattacharyya M."/>
            <person name="Sandhu D."/>
            <person name="Valliyodan B."/>
            <person name="Lindquist E."/>
            <person name="Peto M."/>
            <person name="Grant D."/>
            <person name="Shu S."/>
            <person name="Goodstein D."/>
            <person name="Barry K."/>
            <person name="Futrell-Griggs M."/>
            <person name="Abernathy B."/>
            <person name="Du J."/>
            <person name="Tian Z."/>
            <person name="Zhu L."/>
            <person name="Gill N."/>
            <person name="Joshi T."/>
            <person name="Libault M."/>
            <person name="Sethuraman A."/>
            <person name="Zhang X."/>
            <person name="Shinozaki K."/>
            <person name="Nguyen H."/>
            <person name="Wing R."/>
            <person name="Cregan P."/>
            <person name="Specht J."/>
            <person name="Grimwood J."/>
            <person name="Rokhsar D."/>
            <person name="Stacey G."/>
            <person name="Shoemaker R."/>
            <person name="Jackson S."/>
        </authorList>
    </citation>
    <scope>NUCLEOTIDE SEQUENCE</scope>
    <source>
        <tissue evidence="1">Callus</tissue>
    </source>
</reference>
<reference evidence="2" key="2">
    <citation type="submission" date="2018-02" db="UniProtKB">
        <authorList>
            <consortium name="EnsemblPlants"/>
        </authorList>
    </citation>
    <scope>IDENTIFICATION</scope>
    <source>
        <strain evidence="2">Williams 82</strain>
    </source>
</reference>
<gene>
    <name evidence="1" type="ORF">GLYMA_19G253400</name>
</gene>
<keyword evidence="3" id="KW-1185">Reference proteome</keyword>
<name>A0A0R0F3R7_SOYBN</name>
<evidence type="ECO:0000313" key="2">
    <source>
        <dbReference type="EnsemblPlants" id="KRG97130"/>
    </source>
</evidence>